<feature type="transmembrane region" description="Helical" evidence="1">
    <location>
        <begin position="91"/>
        <end position="114"/>
    </location>
</feature>
<keyword evidence="3" id="KW-1185">Reference proteome</keyword>
<dbReference type="Proteomes" id="UP000002300">
    <property type="component" value="Chromosome"/>
</dbReference>
<keyword evidence="1" id="KW-0812">Transmembrane</keyword>
<dbReference type="eggNOG" id="ENOG5033A5X">
    <property type="taxonomic scope" value="Bacteria"/>
</dbReference>
<protein>
    <submittedName>
        <fullName evidence="2">Group-specific protein</fullName>
    </submittedName>
</protein>
<sequence>MTLLLLTFIIFIVILALAFICITLKRGTYLGRPYRYSLIVMSLVLMHWILVLTHFYTLLPNYISDFLFLPIWYFLCILGFIVCVKEWRNNRIVSICVSVFSFINFLFGMLLQAISNM</sequence>
<feature type="transmembrane region" description="Helical" evidence="1">
    <location>
        <begin position="62"/>
        <end position="84"/>
    </location>
</feature>
<evidence type="ECO:0000313" key="2">
    <source>
        <dbReference type="EMBL" id="ABS21717.1"/>
    </source>
</evidence>
<dbReference type="AlphaFoldDB" id="A7GNK9"/>
<dbReference type="HOGENOM" id="CLU_166601_0_0_9"/>
<gene>
    <name evidence="2" type="ordered locus">Bcer98_1396</name>
</gene>
<name>A7GNK9_BACCN</name>
<feature type="transmembrane region" description="Helical" evidence="1">
    <location>
        <begin position="6"/>
        <end position="24"/>
    </location>
</feature>
<proteinExistence type="predicted"/>
<reference evidence="2 3" key="1">
    <citation type="journal article" date="2008" name="Chem. Biol. Interact.">
        <title>Extending the Bacillus cereus group genomics to putative food-borne pathogens of different toxicity.</title>
        <authorList>
            <person name="Lapidus A."/>
            <person name="Goltsman E."/>
            <person name="Auger S."/>
            <person name="Galleron N."/>
            <person name="Segurens B."/>
            <person name="Dossat C."/>
            <person name="Land M.L."/>
            <person name="Broussolle V."/>
            <person name="Brillard J."/>
            <person name="Guinebretiere M.H."/>
            <person name="Sanchis V."/>
            <person name="Nguen-The C."/>
            <person name="Lereclus D."/>
            <person name="Richardson P."/>
            <person name="Wincker P."/>
            <person name="Weissenbach J."/>
            <person name="Ehrlich S.D."/>
            <person name="Sorokin A."/>
        </authorList>
    </citation>
    <scope>NUCLEOTIDE SEQUENCE [LARGE SCALE GENOMIC DNA]</scope>
    <source>
        <strain evidence="3">DSM 22905 / CIP 110041 / 391-98 / NVH 391-98</strain>
    </source>
</reference>
<keyword evidence="1" id="KW-1133">Transmembrane helix</keyword>
<keyword evidence="1" id="KW-0472">Membrane</keyword>
<dbReference type="KEGG" id="bcy:Bcer98_1396"/>
<organism evidence="2 3">
    <name type="scientific">Bacillus cytotoxicus (strain DSM 22905 / CIP 110041 / 391-98 / NVH 391-98)</name>
    <dbReference type="NCBI Taxonomy" id="315749"/>
    <lineage>
        <taxon>Bacteria</taxon>
        <taxon>Bacillati</taxon>
        <taxon>Bacillota</taxon>
        <taxon>Bacilli</taxon>
        <taxon>Bacillales</taxon>
        <taxon>Bacillaceae</taxon>
        <taxon>Bacillus</taxon>
        <taxon>Bacillus cereus group</taxon>
    </lineage>
</organism>
<evidence type="ECO:0000256" key="1">
    <source>
        <dbReference type="SAM" id="Phobius"/>
    </source>
</evidence>
<feature type="transmembrane region" description="Helical" evidence="1">
    <location>
        <begin position="36"/>
        <end position="56"/>
    </location>
</feature>
<accession>A7GNK9</accession>
<dbReference type="EMBL" id="CP000764">
    <property type="protein sequence ID" value="ABS21717.1"/>
    <property type="molecule type" value="Genomic_DNA"/>
</dbReference>
<evidence type="ECO:0000313" key="3">
    <source>
        <dbReference type="Proteomes" id="UP000002300"/>
    </source>
</evidence>